<name>A0A5N6V2Q2_ASPTM</name>
<dbReference type="AlphaFoldDB" id="A0A5N6V2Q2"/>
<dbReference type="Proteomes" id="UP000326950">
    <property type="component" value="Unassembled WGS sequence"/>
</dbReference>
<organism evidence="1 2">
    <name type="scientific">Aspergillus tamarii</name>
    <dbReference type="NCBI Taxonomy" id="41984"/>
    <lineage>
        <taxon>Eukaryota</taxon>
        <taxon>Fungi</taxon>
        <taxon>Dikarya</taxon>
        <taxon>Ascomycota</taxon>
        <taxon>Pezizomycotina</taxon>
        <taxon>Eurotiomycetes</taxon>
        <taxon>Eurotiomycetidae</taxon>
        <taxon>Eurotiales</taxon>
        <taxon>Aspergillaceae</taxon>
        <taxon>Aspergillus</taxon>
        <taxon>Aspergillus subgen. Circumdati</taxon>
    </lineage>
</organism>
<dbReference type="OrthoDB" id="5549573at2759"/>
<proteinExistence type="predicted"/>
<evidence type="ECO:0000313" key="2">
    <source>
        <dbReference type="Proteomes" id="UP000326950"/>
    </source>
</evidence>
<evidence type="ECO:0000313" key="1">
    <source>
        <dbReference type="EMBL" id="KAE8165216.1"/>
    </source>
</evidence>
<gene>
    <name evidence="1" type="ORF">BDV40DRAFT_297810</name>
</gene>
<keyword evidence="2" id="KW-1185">Reference proteome</keyword>
<dbReference type="EMBL" id="ML738602">
    <property type="protein sequence ID" value="KAE8165216.1"/>
    <property type="molecule type" value="Genomic_DNA"/>
</dbReference>
<protein>
    <submittedName>
        <fullName evidence="1">Uncharacterized protein</fullName>
    </submittedName>
</protein>
<sequence length="90" mass="10196">MALKVYADSDHLPIQTLLGVLTLELVAPRRKNWKGHERGYAAELRKVVVPNLPTQRWVHLHNEPSPRLMEEAVDYIVQVAQSVRTSSTGI</sequence>
<accession>A0A5N6V2Q2</accession>
<reference evidence="1 2" key="1">
    <citation type="submission" date="2019-04" db="EMBL/GenBank/DDBJ databases">
        <title>Friends and foes A comparative genomics study of 23 Aspergillus species from section Flavi.</title>
        <authorList>
            <consortium name="DOE Joint Genome Institute"/>
            <person name="Kjaerbolling I."/>
            <person name="Vesth T."/>
            <person name="Frisvad J.C."/>
            <person name="Nybo J.L."/>
            <person name="Theobald S."/>
            <person name="Kildgaard S."/>
            <person name="Isbrandt T."/>
            <person name="Kuo A."/>
            <person name="Sato A."/>
            <person name="Lyhne E.K."/>
            <person name="Kogle M.E."/>
            <person name="Wiebenga A."/>
            <person name="Kun R.S."/>
            <person name="Lubbers R.J."/>
            <person name="Makela M.R."/>
            <person name="Barry K."/>
            <person name="Chovatia M."/>
            <person name="Clum A."/>
            <person name="Daum C."/>
            <person name="Haridas S."/>
            <person name="He G."/>
            <person name="LaButti K."/>
            <person name="Lipzen A."/>
            <person name="Mondo S."/>
            <person name="Riley R."/>
            <person name="Salamov A."/>
            <person name="Simmons B.A."/>
            <person name="Magnuson J.K."/>
            <person name="Henrissat B."/>
            <person name="Mortensen U.H."/>
            <person name="Larsen T.O."/>
            <person name="Devries R.P."/>
            <person name="Grigoriev I.V."/>
            <person name="Machida M."/>
            <person name="Baker S.E."/>
            <person name="Andersen M.R."/>
        </authorList>
    </citation>
    <scope>NUCLEOTIDE SEQUENCE [LARGE SCALE GENOMIC DNA]</scope>
    <source>
        <strain evidence="1 2">CBS 117626</strain>
    </source>
</reference>